<comment type="caution">
    <text evidence="1">The sequence shown here is derived from an EMBL/GenBank/DDBJ whole genome shotgun (WGS) entry which is preliminary data.</text>
</comment>
<name>A0ACA9QL54_9GLOM</name>
<sequence length="44" mass="5242">SKYKIPKDKSTFALKRHLKKKYNNMITNKKITGAMNKFVKKEEL</sequence>
<feature type="non-terminal residue" evidence="1">
    <location>
        <position position="1"/>
    </location>
</feature>
<dbReference type="EMBL" id="CAJVPU010049082">
    <property type="protein sequence ID" value="CAG8756729.1"/>
    <property type="molecule type" value="Genomic_DNA"/>
</dbReference>
<keyword evidence="2" id="KW-1185">Reference proteome</keyword>
<proteinExistence type="predicted"/>
<reference evidence="1" key="1">
    <citation type="submission" date="2021-06" db="EMBL/GenBank/DDBJ databases">
        <authorList>
            <person name="Kallberg Y."/>
            <person name="Tangrot J."/>
            <person name="Rosling A."/>
        </authorList>
    </citation>
    <scope>NUCLEOTIDE SEQUENCE</scope>
    <source>
        <strain evidence="1">IL203A</strain>
    </source>
</reference>
<dbReference type="Proteomes" id="UP000789702">
    <property type="component" value="Unassembled WGS sequence"/>
</dbReference>
<organism evidence="1 2">
    <name type="scientific">Dentiscutata heterogama</name>
    <dbReference type="NCBI Taxonomy" id="1316150"/>
    <lineage>
        <taxon>Eukaryota</taxon>
        <taxon>Fungi</taxon>
        <taxon>Fungi incertae sedis</taxon>
        <taxon>Mucoromycota</taxon>
        <taxon>Glomeromycotina</taxon>
        <taxon>Glomeromycetes</taxon>
        <taxon>Diversisporales</taxon>
        <taxon>Gigasporaceae</taxon>
        <taxon>Dentiscutata</taxon>
    </lineage>
</organism>
<gene>
    <name evidence="1" type="ORF">DHETER_LOCUS14997</name>
</gene>
<accession>A0ACA9QL54</accession>
<feature type="non-terminal residue" evidence="1">
    <location>
        <position position="44"/>
    </location>
</feature>
<evidence type="ECO:0000313" key="2">
    <source>
        <dbReference type="Proteomes" id="UP000789702"/>
    </source>
</evidence>
<evidence type="ECO:0000313" key="1">
    <source>
        <dbReference type="EMBL" id="CAG8756729.1"/>
    </source>
</evidence>
<protein>
    <submittedName>
        <fullName evidence="1">11229_t:CDS:1</fullName>
    </submittedName>
</protein>